<dbReference type="GeneID" id="37201563"/>
<evidence type="ECO:0000313" key="2">
    <source>
        <dbReference type="Proteomes" id="UP000248961"/>
    </source>
</evidence>
<dbReference type="RefSeq" id="XP_025547615.1">
    <property type="nucleotide sequence ID" value="XM_025697274.1"/>
</dbReference>
<gene>
    <name evidence="1" type="ORF">BO97DRAFT_428287</name>
</gene>
<dbReference type="Proteomes" id="UP000248961">
    <property type="component" value="Unassembled WGS sequence"/>
</dbReference>
<dbReference type="OrthoDB" id="423498at2759"/>
<sequence length="93" mass="10371">MPYQFTPITIEAERGKPLDPFLKRPLYIPELSLLFVTDIPATDRIFPSTGKPTGCPCWPGTPVTRRILNADLKKGILALDQTTRALTTLAARY</sequence>
<dbReference type="EMBL" id="KZ824313">
    <property type="protein sequence ID" value="RAL08461.1"/>
    <property type="molecule type" value="Genomic_DNA"/>
</dbReference>
<proteinExistence type="predicted"/>
<name>A0A395HKJ7_ASPHC</name>
<dbReference type="STRING" id="1450537.A0A395HKJ7"/>
<accession>A0A395HKJ7</accession>
<keyword evidence="2" id="KW-1185">Reference proteome</keyword>
<protein>
    <submittedName>
        <fullName evidence="1">Uncharacterized protein</fullName>
    </submittedName>
</protein>
<reference evidence="1 2" key="1">
    <citation type="submission" date="2018-02" db="EMBL/GenBank/DDBJ databases">
        <title>The genomes of Aspergillus section Nigri reveals drivers in fungal speciation.</title>
        <authorList>
            <consortium name="DOE Joint Genome Institute"/>
            <person name="Vesth T.C."/>
            <person name="Nybo J."/>
            <person name="Theobald S."/>
            <person name="Brandl J."/>
            <person name="Frisvad J.C."/>
            <person name="Nielsen K.F."/>
            <person name="Lyhne E.K."/>
            <person name="Kogle M.E."/>
            <person name="Kuo A."/>
            <person name="Riley R."/>
            <person name="Clum A."/>
            <person name="Nolan M."/>
            <person name="Lipzen A."/>
            <person name="Salamov A."/>
            <person name="Henrissat B."/>
            <person name="Wiebenga A."/>
            <person name="De vries R.P."/>
            <person name="Grigoriev I.V."/>
            <person name="Mortensen U.H."/>
            <person name="Andersen M.R."/>
            <person name="Baker S.E."/>
        </authorList>
    </citation>
    <scope>NUCLEOTIDE SEQUENCE [LARGE SCALE GENOMIC DNA]</scope>
    <source>
        <strain evidence="1 2">CBS 101889</strain>
    </source>
</reference>
<dbReference type="AlphaFoldDB" id="A0A395HKJ7"/>
<organism evidence="1 2">
    <name type="scientific">Aspergillus homomorphus (strain CBS 101889)</name>
    <dbReference type="NCBI Taxonomy" id="1450537"/>
    <lineage>
        <taxon>Eukaryota</taxon>
        <taxon>Fungi</taxon>
        <taxon>Dikarya</taxon>
        <taxon>Ascomycota</taxon>
        <taxon>Pezizomycotina</taxon>
        <taxon>Eurotiomycetes</taxon>
        <taxon>Eurotiomycetidae</taxon>
        <taxon>Eurotiales</taxon>
        <taxon>Aspergillaceae</taxon>
        <taxon>Aspergillus</taxon>
        <taxon>Aspergillus subgen. Circumdati</taxon>
    </lineage>
</organism>
<dbReference type="VEuPathDB" id="FungiDB:BO97DRAFT_428287"/>
<evidence type="ECO:0000313" key="1">
    <source>
        <dbReference type="EMBL" id="RAL08461.1"/>
    </source>
</evidence>